<dbReference type="EMBL" id="SRMP02000023">
    <property type="protein sequence ID" value="MFN0292254.1"/>
    <property type="molecule type" value="Genomic_DNA"/>
</dbReference>
<evidence type="ECO:0000256" key="1">
    <source>
        <dbReference type="SAM" id="SignalP"/>
    </source>
</evidence>
<evidence type="ECO:0008006" key="4">
    <source>
        <dbReference type="Google" id="ProtNLM"/>
    </source>
</evidence>
<evidence type="ECO:0000313" key="2">
    <source>
        <dbReference type="EMBL" id="MFN0292254.1"/>
    </source>
</evidence>
<accession>A0ABW9JIM7</accession>
<dbReference type="PROSITE" id="PS51257">
    <property type="entry name" value="PROKAR_LIPOPROTEIN"/>
    <property type="match status" value="1"/>
</dbReference>
<feature type="chain" id="PRO_5046481800" description="Lipoprotein" evidence="1">
    <location>
        <begin position="22"/>
        <end position="132"/>
    </location>
</feature>
<feature type="signal peptide" evidence="1">
    <location>
        <begin position="1"/>
        <end position="21"/>
    </location>
</feature>
<gene>
    <name evidence="2" type="ORF">E5L68_012685</name>
</gene>
<sequence length="132" mass="14793">MNKKINAFLSLALLFIPFLFSCEKEENPGTEFGQYAVAVNYNGEDFLELHFSIDEEDCGTLAPVPNLNPTYLQNCDELKKPEQLINVFVLSKVAVGKHTLKVKAANGGFLKELEFEIGAKQCVFQQIDLSFN</sequence>
<evidence type="ECO:0000313" key="3">
    <source>
        <dbReference type="Proteomes" id="UP001517367"/>
    </source>
</evidence>
<keyword evidence="3" id="KW-1185">Reference proteome</keyword>
<reference evidence="2 3" key="1">
    <citation type="submission" date="2024-12" db="EMBL/GenBank/DDBJ databases">
        <authorList>
            <person name="Hu S."/>
        </authorList>
    </citation>
    <scope>NUCLEOTIDE SEQUENCE [LARGE SCALE GENOMIC DNA]</scope>
    <source>
        <strain evidence="2 3">P-25</strain>
    </source>
</reference>
<dbReference type="RefSeq" id="WP_138728312.1">
    <property type="nucleotide sequence ID" value="NZ_SRMP02000023.1"/>
</dbReference>
<keyword evidence="1" id="KW-0732">Signal</keyword>
<organism evidence="2 3">
    <name type="scientific">Pedobacter helvus</name>
    <dbReference type="NCBI Taxonomy" id="2563444"/>
    <lineage>
        <taxon>Bacteria</taxon>
        <taxon>Pseudomonadati</taxon>
        <taxon>Bacteroidota</taxon>
        <taxon>Sphingobacteriia</taxon>
        <taxon>Sphingobacteriales</taxon>
        <taxon>Sphingobacteriaceae</taxon>
        <taxon>Pedobacter</taxon>
    </lineage>
</organism>
<proteinExistence type="predicted"/>
<comment type="caution">
    <text evidence="2">The sequence shown here is derived from an EMBL/GenBank/DDBJ whole genome shotgun (WGS) entry which is preliminary data.</text>
</comment>
<dbReference type="Proteomes" id="UP001517367">
    <property type="component" value="Unassembled WGS sequence"/>
</dbReference>
<protein>
    <recommendedName>
        <fullName evidence="4">Lipoprotein</fullName>
    </recommendedName>
</protein>
<name>A0ABW9JIM7_9SPHI</name>